<keyword evidence="1" id="KW-0812">Transmembrane</keyword>
<feature type="transmembrane region" description="Helical" evidence="1">
    <location>
        <begin position="84"/>
        <end position="103"/>
    </location>
</feature>
<dbReference type="EMBL" id="RHHT01000002">
    <property type="protein sequence ID" value="RNB86445.1"/>
    <property type="molecule type" value="Genomic_DNA"/>
</dbReference>
<proteinExistence type="predicted"/>
<protein>
    <submittedName>
        <fullName evidence="2">DUF485 domain-containing protein</fullName>
    </submittedName>
</protein>
<comment type="caution">
    <text evidence="2">The sequence shown here is derived from an EMBL/GenBank/DDBJ whole genome shotgun (WGS) entry which is preliminary data.</text>
</comment>
<dbReference type="Proteomes" id="UP000281915">
    <property type="component" value="Unassembled WGS sequence"/>
</dbReference>
<keyword evidence="1" id="KW-1133">Transmembrane helix</keyword>
<evidence type="ECO:0000313" key="3">
    <source>
        <dbReference type="Proteomes" id="UP000281915"/>
    </source>
</evidence>
<dbReference type="RefSeq" id="WP_023554680.1">
    <property type="nucleotide sequence ID" value="NZ_JBCNED010000009.1"/>
</dbReference>
<name>A0A3M8DGI7_9BACL</name>
<feature type="transmembrane region" description="Helical" evidence="1">
    <location>
        <begin position="46"/>
        <end position="64"/>
    </location>
</feature>
<accession>A0A3M8DGI7</accession>
<dbReference type="AlphaFoldDB" id="A0A3M8DGI7"/>
<reference evidence="2 3" key="1">
    <citation type="submission" date="2018-10" db="EMBL/GenBank/DDBJ databases">
        <title>Phylogenomics of Brevibacillus.</title>
        <authorList>
            <person name="Dunlap C."/>
        </authorList>
    </citation>
    <scope>NUCLEOTIDE SEQUENCE [LARGE SCALE GENOMIC DNA]</scope>
    <source>
        <strain evidence="2 3">JCM 15085</strain>
    </source>
</reference>
<keyword evidence="1" id="KW-0472">Membrane</keyword>
<organism evidence="2 3">
    <name type="scientific">Brevibacillus panacihumi</name>
    <dbReference type="NCBI Taxonomy" id="497735"/>
    <lineage>
        <taxon>Bacteria</taxon>
        <taxon>Bacillati</taxon>
        <taxon>Bacillota</taxon>
        <taxon>Bacilli</taxon>
        <taxon>Bacillales</taxon>
        <taxon>Paenibacillaceae</taxon>
        <taxon>Brevibacillus</taxon>
    </lineage>
</organism>
<evidence type="ECO:0000313" key="2">
    <source>
        <dbReference type="EMBL" id="RNB86445.1"/>
    </source>
</evidence>
<sequence>MSQMDLVSQNLHKKNSAGQDISLTTQFVTEEELEKVNASFHAQRRLSFSFGIYFFLITLLIPFLSGTSEWWYGTPLIFGLTLNFWTTLLLFHIFYWVLAFIFVKRANRLEDQLNKM</sequence>
<evidence type="ECO:0000256" key="1">
    <source>
        <dbReference type="SAM" id="Phobius"/>
    </source>
</evidence>
<gene>
    <name evidence="2" type="ORF">EDM58_02595</name>
</gene>